<accession>A0A8T1PU15</accession>
<dbReference type="EMBL" id="CM031816">
    <property type="protein sequence ID" value="KAG6644390.1"/>
    <property type="molecule type" value="Genomic_DNA"/>
</dbReference>
<gene>
    <name evidence="6" type="ORF">CIPAW_08G052600</name>
</gene>
<dbReference type="GO" id="GO:0006417">
    <property type="term" value="P:regulation of translation"/>
    <property type="evidence" value="ECO:0007669"/>
    <property type="project" value="TreeGrafter"/>
</dbReference>
<dbReference type="EMBL" id="CM031816">
    <property type="protein sequence ID" value="KAG6644391.1"/>
    <property type="molecule type" value="Genomic_DNA"/>
</dbReference>
<dbReference type="SMART" id="SM00360">
    <property type="entry name" value="RRM"/>
    <property type="match status" value="2"/>
</dbReference>
<evidence type="ECO:0000256" key="3">
    <source>
        <dbReference type="PROSITE-ProRule" id="PRU00176"/>
    </source>
</evidence>
<sequence length="330" mass="35119">MDSDEAKLFVGGISRVTSEVILRKHFDKYGTVLGSSIAKDRITKNSRGFGFVWFSDSSAAHKALQDSHVILGKTVEVKKAIPRSEQQQHQNQQQNGGSSKGSSIDNGENQFRTKKIFVGGLSASLTEEEFKNYFGKFGSVTDVVVMHDSTTHRPRGFGFITFDSAESVVNVMKNSFHELNGRLVEVKRAVPKEVNNGSDSGFNTRMEGGIGPSFSYSPYRPGYWVLPSYAPFPGFGGGGGSPYGASIYGGWYPIGGSGSIGSGISPLAPRSPWYGTTVIGAGALPLPQSRASVNTAYLSGGVGVMGMAAGGYSGIVGQRELEAESGSLWQ</sequence>
<dbReference type="GO" id="GO:0003729">
    <property type="term" value="F:mRNA binding"/>
    <property type="evidence" value="ECO:0007669"/>
    <property type="project" value="TreeGrafter"/>
</dbReference>
<dbReference type="PANTHER" id="PTHR48032">
    <property type="entry name" value="RNA-BINDING PROTEIN MUSASHI HOMOLOG RBP6"/>
    <property type="match status" value="1"/>
</dbReference>
<keyword evidence="1" id="KW-0677">Repeat</keyword>
<proteinExistence type="predicted"/>
<feature type="domain" description="RRM" evidence="5">
    <location>
        <begin position="6"/>
        <end position="82"/>
    </location>
</feature>
<dbReference type="PROSITE" id="PS50102">
    <property type="entry name" value="RRM"/>
    <property type="match status" value="2"/>
</dbReference>
<evidence type="ECO:0000256" key="1">
    <source>
        <dbReference type="ARBA" id="ARBA00022737"/>
    </source>
</evidence>
<name>A0A8T1PU15_CARIL</name>
<evidence type="ECO:0000259" key="5">
    <source>
        <dbReference type="PROSITE" id="PS50102"/>
    </source>
</evidence>
<keyword evidence="7" id="KW-1185">Reference proteome</keyword>
<comment type="caution">
    <text evidence="6">The sequence shown here is derived from an EMBL/GenBank/DDBJ whole genome shotgun (WGS) entry which is preliminary data.</text>
</comment>
<organism evidence="6 7">
    <name type="scientific">Carya illinoinensis</name>
    <name type="common">Pecan</name>
    <dbReference type="NCBI Taxonomy" id="32201"/>
    <lineage>
        <taxon>Eukaryota</taxon>
        <taxon>Viridiplantae</taxon>
        <taxon>Streptophyta</taxon>
        <taxon>Embryophyta</taxon>
        <taxon>Tracheophyta</taxon>
        <taxon>Spermatophyta</taxon>
        <taxon>Magnoliopsida</taxon>
        <taxon>eudicotyledons</taxon>
        <taxon>Gunneridae</taxon>
        <taxon>Pentapetalae</taxon>
        <taxon>rosids</taxon>
        <taxon>fabids</taxon>
        <taxon>Fagales</taxon>
        <taxon>Juglandaceae</taxon>
        <taxon>Carya</taxon>
    </lineage>
</organism>
<dbReference type="Pfam" id="PF00076">
    <property type="entry name" value="RRM_1"/>
    <property type="match status" value="2"/>
</dbReference>
<dbReference type="InterPro" id="IPR000504">
    <property type="entry name" value="RRM_dom"/>
</dbReference>
<feature type="compositionally biased region" description="Low complexity" evidence="4">
    <location>
        <begin position="84"/>
        <end position="103"/>
    </location>
</feature>
<dbReference type="AlphaFoldDB" id="A0A8T1PU15"/>
<evidence type="ECO:0000313" key="7">
    <source>
        <dbReference type="Proteomes" id="UP000811609"/>
    </source>
</evidence>
<evidence type="ECO:0000256" key="2">
    <source>
        <dbReference type="ARBA" id="ARBA00022884"/>
    </source>
</evidence>
<dbReference type="Proteomes" id="UP000811609">
    <property type="component" value="Chromosome 8"/>
</dbReference>
<dbReference type="EMBL" id="CM031816">
    <property type="protein sequence ID" value="KAG6644392.1"/>
    <property type="molecule type" value="Genomic_DNA"/>
</dbReference>
<keyword evidence="2 3" id="KW-0694">RNA-binding</keyword>
<feature type="region of interest" description="Disordered" evidence="4">
    <location>
        <begin position="83"/>
        <end position="105"/>
    </location>
</feature>
<evidence type="ECO:0000256" key="4">
    <source>
        <dbReference type="SAM" id="MobiDB-lite"/>
    </source>
</evidence>
<feature type="domain" description="RRM" evidence="5">
    <location>
        <begin position="114"/>
        <end position="191"/>
    </location>
</feature>
<dbReference type="PANTHER" id="PTHR48032:SF12">
    <property type="entry name" value="RRM DOMAIN-CONTAINING PROTEIN"/>
    <property type="match status" value="1"/>
</dbReference>
<reference evidence="6" key="1">
    <citation type="submission" date="2020-12" db="EMBL/GenBank/DDBJ databases">
        <title>WGS assembly of Carya illinoinensis cv. Pawnee.</title>
        <authorList>
            <person name="Platts A."/>
            <person name="Shu S."/>
            <person name="Wright S."/>
            <person name="Barry K."/>
            <person name="Edger P."/>
            <person name="Pires J.C."/>
            <person name="Schmutz J."/>
        </authorList>
    </citation>
    <scope>NUCLEOTIDE SEQUENCE</scope>
    <source>
        <tissue evidence="6">Leaf</tissue>
    </source>
</reference>
<dbReference type="FunFam" id="3.30.70.330:FF:000040">
    <property type="entry name" value="Heterogeneous nuclear ribonucleoprotein A2/B1"/>
    <property type="match status" value="1"/>
</dbReference>
<evidence type="ECO:0000313" key="6">
    <source>
        <dbReference type="EMBL" id="KAG6644392.1"/>
    </source>
</evidence>
<protein>
    <recommendedName>
        <fullName evidence="5">RRM domain-containing protein</fullName>
    </recommendedName>
</protein>